<dbReference type="GO" id="GO:0061631">
    <property type="term" value="F:ubiquitin conjugating enzyme activity"/>
    <property type="evidence" value="ECO:0000318"/>
    <property type="project" value="GO_Central"/>
</dbReference>
<dbReference type="AlphaFoldDB" id="B8C9H1"/>
<organism evidence="2 3">
    <name type="scientific">Thalassiosira pseudonana</name>
    <name type="common">Marine diatom</name>
    <name type="synonym">Cyclotella nana</name>
    <dbReference type="NCBI Taxonomy" id="35128"/>
    <lineage>
        <taxon>Eukaryota</taxon>
        <taxon>Sar</taxon>
        <taxon>Stramenopiles</taxon>
        <taxon>Ochrophyta</taxon>
        <taxon>Bacillariophyta</taxon>
        <taxon>Coscinodiscophyceae</taxon>
        <taxon>Thalassiosirophycidae</taxon>
        <taxon>Thalassiosirales</taxon>
        <taxon>Thalassiosiraceae</taxon>
        <taxon>Thalassiosira</taxon>
    </lineage>
</organism>
<protein>
    <recommendedName>
        <fullName evidence="1">UBC core domain-containing protein</fullName>
    </recommendedName>
</protein>
<dbReference type="PaxDb" id="35128-Thaps36501"/>
<dbReference type="GO" id="GO:0005634">
    <property type="term" value="C:nucleus"/>
    <property type="evidence" value="ECO:0000318"/>
    <property type="project" value="GO_Central"/>
</dbReference>
<dbReference type="InParanoid" id="B8C9H1"/>
<dbReference type="GeneID" id="7446851"/>
<dbReference type="STRING" id="35128.B8C9H1"/>
<dbReference type="KEGG" id="tps:THAPSDRAFT_36501"/>
<dbReference type="GO" id="GO:0000209">
    <property type="term" value="P:protein polyubiquitination"/>
    <property type="evidence" value="ECO:0000318"/>
    <property type="project" value="GO_Central"/>
</dbReference>
<sequence>MRTVGSSNNESRNNDYVRIGPFGKNLLRWHFSVMGPSNSVYEGGVYHGRVLLPKDYPGSPPRVQMLTPSGRFICGEDICLSASNYHPETWTPRWTVISLVDALRLHMLTTANEIGGLLSTDEKRRQYALESRSW</sequence>
<dbReference type="Pfam" id="PF00179">
    <property type="entry name" value="UQ_con"/>
    <property type="match status" value="1"/>
</dbReference>
<reference evidence="2 3" key="1">
    <citation type="journal article" date="2004" name="Science">
        <title>The genome of the diatom Thalassiosira pseudonana: ecology, evolution, and metabolism.</title>
        <authorList>
            <person name="Armbrust E.V."/>
            <person name="Berges J.A."/>
            <person name="Bowler C."/>
            <person name="Green B.R."/>
            <person name="Martinez D."/>
            <person name="Putnam N.H."/>
            <person name="Zhou S."/>
            <person name="Allen A.E."/>
            <person name="Apt K.E."/>
            <person name="Bechner M."/>
            <person name="Brzezinski M.A."/>
            <person name="Chaal B.K."/>
            <person name="Chiovitti A."/>
            <person name="Davis A.K."/>
            <person name="Demarest M.S."/>
            <person name="Detter J.C."/>
            <person name="Glavina T."/>
            <person name="Goodstein D."/>
            <person name="Hadi M.Z."/>
            <person name="Hellsten U."/>
            <person name="Hildebrand M."/>
            <person name="Jenkins B.D."/>
            <person name="Jurka J."/>
            <person name="Kapitonov V.V."/>
            <person name="Kroger N."/>
            <person name="Lau W.W."/>
            <person name="Lane T.W."/>
            <person name="Larimer F.W."/>
            <person name="Lippmeier J.C."/>
            <person name="Lucas S."/>
            <person name="Medina M."/>
            <person name="Montsant A."/>
            <person name="Obornik M."/>
            <person name="Parker M.S."/>
            <person name="Palenik B."/>
            <person name="Pazour G.J."/>
            <person name="Richardson P.M."/>
            <person name="Rynearson T.A."/>
            <person name="Saito M.A."/>
            <person name="Schwartz D.C."/>
            <person name="Thamatrakoln K."/>
            <person name="Valentin K."/>
            <person name="Vardi A."/>
            <person name="Wilkerson F.P."/>
            <person name="Rokhsar D.S."/>
        </authorList>
    </citation>
    <scope>NUCLEOTIDE SEQUENCE [LARGE SCALE GENOMIC DNA]</scope>
    <source>
        <strain evidence="2 3">CCMP1335</strain>
    </source>
</reference>
<dbReference type="EMBL" id="CM000646">
    <property type="protein sequence ID" value="EED89855.1"/>
    <property type="molecule type" value="Genomic_DNA"/>
</dbReference>
<gene>
    <name evidence="2" type="ORF">THAPSDRAFT_36501</name>
</gene>
<accession>B8C9H1</accession>
<dbReference type="Proteomes" id="UP000001449">
    <property type="component" value="Chromosome 10"/>
</dbReference>
<evidence type="ECO:0000313" key="3">
    <source>
        <dbReference type="Proteomes" id="UP000001449"/>
    </source>
</evidence>
<dbReference type="SUPFAM" id="SSF54495">
    <property type="entry name" value="UBC-like"/>
    <property type="match status" value="1"/>
</dbReference>
<reference evidence="2 3" key="2">
    <citation type="journal article" date="2008" name="Nature">
        <title>The Phaeodactylum genome reveals the evolutionary history of diatom genomes.</title>
        <authorList>
            <person name="Bowler C."/>
            <person name="Allen A.E."/>
            <person name="Badger J.H."/>
            <person name="Grimwood J."/>
            <person name="Jabbari K."/>
            <person name="Kuo A."/>
            <person name="Maheswari U."/>
            <person name="Martens C."/>
            <person name="Maumus F."/>
            <person name="Otillar R.P."/>
            <person name="Rayko E."/>
            <person name="Salamov A."/>
            <person name="Vandepoele K."/>
            <person name="Beszteri B."/>
            <person name="Gruber A."/>
            <person name="Heijde M."/>
            <person name="Katinka M."/>
            <person name="Mock T."/>
            <person name="Valentin K."/>
            <person name="Verret F."/>
            <person name="Berges J.A."/>
            <person name="Brownlee C."/>
            <person name="Cadoret J.P."/>
            <person name="Chiovitti A."/>
            <person name="Choi C.J."/>
            <person name="Coesel S."/>
            <person name="De Martino A."/>
            <person name="Detter J.C."/>
            <person name="Durkin C."/>
            <person name="Falciatore A."/>
            <person name="Fournet J."/>
            <person name="Haruta M."/>
            <person name="Huysman M.J."/>
            <person name="Jenkins B.D."/>
            <person name="Jiroutova K."/>
            <person name="Jorgensen R.E."/>
            <person name="Joubert Y."/>
            <person name="Kaplan A."/>
            <person name="Kroger N."/>
            <person name="Kroth P.G."/>
            <person name="La Roche J."/>
            <person name="Lindquist E."/>
            <person name="Lommer M."/>
            <person name="Martin-Jezequel V."/>
            <person name="Lopez P.J."/>
            <person name="Lucas S."/>
            <person name="Mangogna M."/>
            <person name="McGinnis K."/>
            <person name="Medlin L.K."/>
            <person name="Montsant A."/>
            <person name="Oudot-Le Secq M.P."/>
            <person name="Napoli C."/>
            <person name="Obornik M."/>
            <person name="Parker M.S."/>
            <person name="Petit J.L."/>
            <person name="Porcel B.M."/>
            <person name="Poulsen N."/>
            <person name="Robison M."/>
            <person name="Rychlewski L."/>
            <person name="Rynearson T.A."/>
            <person name="Schmutz J."/>
            <person name="Shapiro H."/>
            <person name="Siaut M."/>
            <person name="Stanley M."/>
            <person name="Sussman M.R."/>
            <person name="Taylor A.R."/>
            <person name="Vardi A."/>
            <person name="von Dassow P."/>
            <person name="Vyverman W."/>
            <person name="Willis A."/>
            <person name="Wyrwicz L.S."/>
            <person name="Rokhsar D.S."/>
            <person name="Weissenbach J."/>
            <person name="Armbrust E.V."/>
            <person name="Green B.R."/>
            <person name="Van de Peer Y."/>
            <person name="Grigoriev I.V."/>
        </authorList>
    </citation>
    <scope>NUCLEOTIDE SEQUENCE [LARGE SCALE GENOMIC DNA]</scope>
    <source>
        <strain evidence="2 3">CCMP1335</strain>
    </source>
</reference>
<dbReference type="PANTHER" id="PTHR24067">
    <property type="entry name" value="UBIQUITIN-CONJUGATING ENZYME E2"/>
    <property type="match status" value="1"/>
</dbReference>
<dbReference type="PROSITE" id="PS50127">
    <property type="entry name" value="UBC_2"/>
    <property type="match status" value="1"/>
</dbReference>
<feature type="non-terminal residue" evidence="2">
    <location>
        <position position="134"/>
    </location>
</feature>
<dbReference type="OMA" id="YHPETWT"/>
<evidence type="ECO:0000259" key="1">
    <source>
        <dbReference type="PROSITE" id="PS50127"/>
    </source>
</evidence>
<dbReference type="Gene3D" id="3.10.110.10">
    <property type="entry name" value="Ubiquitin Conjugating Enzyme"/>
    <property type="match status" value="1"/>
</dbReference>
<dbReference type="InterPro" id="IPR000608">
    <property type="entry name" value="UBC"/>
</dbReference>
<dbReference type="HOGENOM" id="CLU_041481_1_3_1"/>
<keyword evidence="3" id="KW-1185">Reference proteome</keyword>
<proteinExistence type="predicted"/>
<dbReference type="CDD" id="cd23799">
    <property type="entry name" value="UBCc_UBE2J"/>
    <property type="match status" value="1"/>
</dbReference>
<dbReference type="eggNOG" id="KOG0428">
    <property type="taxonomic scope" value="Eukaryota"/>
</dbReference>
<evidence type="ECO:0000313" key="2">
    <source>
        <dbReference type="EMBL" id="EED89855.1"/>
    </source>
</evidence>
<dbReference type="SMART" id="SM00212">
    <property type="entry name" value="UBCc"/>
    <property type="match status" value="1"/>
</dbReference>
<dbReference type="InterPro" id="IPR016135">
    <property type="entry name" value="UBQ-conjugating_enzyme/RWD"/>
</dbReference>
<dbReference type="RefSeq" id="XP_002292659.1">
    <property type="nucleotide sequence ID" value="XM_002292623.1"/>
</dbReference>
<feature type="domain" description="UBC core" evidence="1">
    <location>
        <begin position="1"/>
        <end position="134"/>
    </location>
</feature>
<name>B8C9H1_THAPS</name>
<dbReference type="InterPro" id="IPR050113">
    <property type="entry name" value="Ub_conjugating_enzyme"/>
</dbReference>